<dbReference type="InterPro" id="IPR014284">
    <property type="entry name" value="RNA_pol_sigma-70_dom"/>
</dbReference>
<accession>A0A975G8V4</accession>
<evidence type="ECO:0000256" key="2">
    <source>
        <dbReference type="ARBA" id="ARBA00023015"/>
    </source>
</evidence>
<name>A0A975G8V4_9BACT</name>
<evidence type="ECO:0000256" key="3">
    <source>
        <dbReference type="ARBA" id="ARBA00023082"/>
    </source>
</evidence>
<reference evidence="9" key="1">
    <citation type="submission" date="2021-04" db="EMBL/GenBank/DDBJ databases">
        <title>Luteolibacter sp. 32A isolated from the skin of an Anderson's salamander (Ambystoma andersonii).</title>
        <authorList>
            <person name="Spergser J."/>
            <person name="Busse H.-J."/>
        </authorList>
    </citation>
    <scope>NUCLEOTIDE SEQUENCE</scope>
    <source>
        <strain evidence="9">32A</strain>
    </source>
</reference>
<dbReference type="InterPro" id="IPR039425">
    <property type="entry name" value="RNA_pol_sigma-70-like"/>
</dbReference>
<keyword evidence="4" id="KW-0238">DNA-binding</keyword>
<organism evidence="9 10">
    <name type="scientific">Luteolibacter ambystomatis</name>
    <dbReference type="NCBI Taxonomy" id="2824561"/>
    <lineage>
        <taxon>Bacteria</taxon>
        <taxon>Pseudomonadati</taxon>
        <taxon>Verrucomicrobiota</taxon>
        <taxon>Verrucomicrobiia</taxon>
        <taxon>Verrucomicrobiales</taxon>
        <taxon>Verrucomicrobiaceae</taxon>
        <taxon>Luteolibacter</taxon>
    </lineage>
</organism>
<dbReference type="NCBIfam" id="TIGR02937">
    <property type="entry name" value="sigma70-ECF"/>
    <property type="match status" value="1"/>
</dbReference>
<dbReference type="Gene3D" id="1.10.10.10">
    <property type="entry name" value="Winged helix-like DNA-binding domain superfamily/Winged helix DNA-binding domain"/>
    <property type="match status" value="1"/>
</dbReference>
<evidence type="ECO:0000256" key="6">
    <source>
        <dbReference type="SAM" id="MobiDB-lite"/>
    </source>
</evidence>
<comment type="similarity">
    <text evidence="1">Belongs to the sigma-70 factor family. ECF subfamily.</text>
</comment>
<dbReference type="PANTHER" id="PTHR43133">
    <property type="entry name" value="RNA POLYMERASE ECF-TYPE SIGMA FACTO"/>
    <property type="match status" value="1"/>
</dbReference>
<dbReference type="InterPro" id="IPR013325">
    <property type="entry name" value="RNA_pol_sigma_r2"/>
</dbReference>
<evidence type="ECO:0000313" key="9">
    <source>
        <dbReference type="EMBL" id="QUE50440.1"/>
    </source>
</evidence>
<dbReference type="GO" id="GO:0016987">
    <property type="term" value="F:sigma factor activity"/>
    <property type="evidence" value="ECO:0007669"/>
    <property type="project" value="UniProtKB-KW"/>
</dbReference>
<dbReference type="InterPro" id="IPR007627">
    <property type="entry name" value="RNA_pol_sigma70_r2"/>
</dbReference>
<evidence type="ECO:0000256" key="1">
    <source>
        <dbReference type="ARBA" id="ARBA00010641"/>
    </source>
</evidence>
<evidence type="ECO:0000256" key="5">
    <source>
        <dbReference type="ARBA" id="ARBA00023163"/>
    </source>
</evidence>
<dbReference type="Pfam" id="PF08281">
    <property type="entry name" value="Sigma70_r4_2"/>
    <property type="match status" value="1"/>
</dbReference>
<keyword evidence="5" id="KW-0804">Transcription</keyword>
<sequence>MTNFSDSENDEPDPDALPDPIPDEWESWIKEYAWKLYAHARQFCPLQHDAEDLVQAVVAELWNSGADASTLELPFALSRIRHRAIDHLRSESSRSRRESDWHRENHHSEERGAEFPSDTEHDRQRVQAALDQLPLMFREVVSLKLWSDLTFDQIASLLEISRNTAASRYRLALEKLRPLLSPSE</sequence>
<keyword evidence="2" id="KW-0805">Transcription regulation</keyword>
<protein>
    <submittedName>
        <fullName evidence="9">Sigma-70 family RNA polymerase sigma factor</fullName>
    </submittedName>
</protein>
<keyword evidence="3" id="KW-0731">Sigma factor</keyword>
<evidence type="ECO:0000256" key="4">
    <source>
        <dbReference type="ARBA" id="ARBA00023125"/>
    </source>
</evidence>
<dbReference type="GO" id="GO:0006352">
    <property type="term" value="P:DNA-templated transcription initiation"/>
    <property type="evidence" value="ECO:0007669"/>
    <property type="project" value="InterPro"/>
</dbReference>
<gene>
    <name evidence="9" type="ORF">KBB96_16415</name>
</gene>
<dbReference type="GO" id="GO:0003677">
    <property type="term" value="F:DNA binding"/>
    <property type="evidence" value="ECO:0007669"/>
    <property type="project" value="UniProtKB-KW"/>
</dbReference>
<evidence type="ECO:0000259" key="7">
    <source>
        <dbReference type="Pfam" id="PF04542"/>
    </source>
</evidence>
<dbReference type="CDD" id="cd06171">
    <property type="entry name" value="Sigma70_r4"/>
    <property type="match status" value="1"/>
</dbReference>
<keyword evidence="10" id="KW-1185">Reference proteome</keyword>
<dbReference type="PANTHER" id="PTHR43133:SF8">
    <property type="entry name" value="RNA POLYMERASE SIGMA FACTOR HI_1459-RELATED"/>
    <property type="match status" value="1"/>
</dbReference>
<dbReference type="InterPro" id="IPR013324">
    <property type="entry name" value="RNA_pol_sigma_r3/r4-like"/>
</dbReference>
<evidence type="ECO:0000259" key="8">
    <source>
        <dbReference type="Pfam" id="PF08281"/>
    </source>
</evidence>
<dbReference type="InterPro" id="IPR036388">
    <property type="entry name" value="WH-like_DNA-bd_sf"/>
</dbReference>
<dbReference type="InterPro" id="IPR013249">
    <property type="entry name" value="RNA_pol_sigma70_r4_t2"/>
</dbReference>
<feature type="region of interest" description="Disordered" evidence="6">
    <location>
        <begin position="1"/>
        <end position="22"/>
    </location>
</feature>
<dbReference type="EMBL" id="CP073100">
    <property type="protein sequence ID" value="QUE50440.1"/>
    <property type="molecule type" value="Genomic_DNA"/>
</dbReference>
<feature type="domain" description="RNA polymerase sigma-70 region 2" evidence="7">
    <location>
        <begin position="29"/>
        <end position="92"/>
    </location>
</feature>
<dbReference type="SUPFAM" id="SSF88659">
    <property type="entry name" value="Sigma3 and sigma4 domains of RNA polymerase sigma factors"/>
    <property type="match status" value="1"/>
</dbReference>
<dbReference type="AlphaFoldDB" id="A0A975G8V4"/>
<dbReference type="KEGG" id="lamb:KBB96_16415"/>
<evidence type="ECO:0000313" key="10">
    <source>
        <dbReference type="Proteomes" id="UP000676169"/>
    </source>
</evidence>
<feature type="region of interest" description="Disordered" evidence="6">
    <location>
        <begin position="94"/>
        <end position="123"/>
    </location>
</feature>
<feature type="compositionally biased region" description="Acidic residues" evidence="6">
    <location>
        <begin position="7"/>
        <end position="22"/>
    </location>
</feature>
<proteinExistence type="inferred from homology"/>
<dbReference type="SUPFAM" id="SSF88946">
    <property type="entry name" value="Sigma2 domain of RNA polymerase sigma factors"/>
    <property type="match status" value="1"/>
</dbReference>
<feature type="domain" description="RNA polymerase sigma factor 70 region 4 type 2" evidence="8">
    <location>
        <begin position="123"/>
        <end position="176"/>
    </location>
</feature>
<dbReference type="Pfam" id="PF04542">
    <property type="entry name" value="Sigma70_r2"/>
    <property type="match status" value="1"/>
</dbReference>
<dbReference type="RefSeq" id="WP_211630580.1">
    <property type="nucleotide sequence ID" value="NZ_CP073100.1"/>
</dbReference>
<dbReference type="Proteomes" id="UP000676169">
    <property type="component" value="Chromosome"/>
</dbReference>
<dbReference type="Gene3D" id="1.10.1740.10">
    <property type="match status" value="1"/>
</dbReference>